<protein>
    <submittedName>
        <fullName evidence="2">DUF2939 domain-containing protein</fullName>
    </submittedName>
</protein>
<sequence>MSVALAPFFANKRISVKRIWSLKKRIAMICVMLSLAAYAVSPLITLWMLQDAILRHDAQCLQRHVDWSALSYSLRDTLSDQQNSPEDDDLPSFGHSFATAAAAHVIEKSLTPLVLLAVIEQGAPFLKERHDEGTCFPWRLLSLRFVGIRHFNVMFKPDVQTTYTLHLTFEHWGWKVTGIDLPHNLRQA</sequence>
<keyword evidence="1" id="KW-0472">Membrane</keyword>
<feature type="transmembrane region" description="Helical" evidence="1">
    <location>
        <begin position="26"/>
        <end position="49"/>
    </location>
</feature>
<organism evidence="2 3">
    <name type="scientific">Neokomagataea anthophila</name>
    <dbReference type="NCBI Taxonomy" id="2826925"/>
    <lineage>
        <taxon>Bacteria</taxon>
        <taxon>Pseudomonadati</taxon>
        <taxon>Pseudomonadota</taxon>
        <taxon>Alphaproteobacteria</taxon>
        <taxon>Acetobacterales</taxon>
        <taxon>Acetobacteraceae</taxon>
        <taxon>Neokomagataea</taxon>
    </lineage>
</organism>
<comment type="caution">
    <text evidence="2">The sequence shown here is derived from an EMBL/GenBank/DDBJ whole genome shotgun (WGS) entry which is preliminary data.</text>
</comment>
<dbReference type="InterPro" id="IPR021330">
    <property type="entry name" value="DUF2939"/>
</dbReference>
<keyword evidence="1" id="KW-0812">Transmembrane</keyword>
<dbReference type="EMBL" id="JAGRQH010000003">
    <property type="protein sequence ID" value="MBR0559762.1"/>
    <property type="molecule type" value="Genomic_DNA"/>
</dbReference>
<reference evidence="2 3" key="1">
    <citation type="submission" date="2021-04" db="EMBL/GenBank/DDBJ databases">
        <title>The complete genome sequence of Neokomagataea sp. TBRC 2177.</title>
        <authorList>
            <person name="Charoenyingcharoen P."/>
            <person name="Yukphan P."/>
        </authorList>
    </citation>
    <scope>NUCLEOTIDE SEQUENCE [LARGE SCALE GENOMIC DNA]</scope>
    <source>
        <strain evidence="2 3">TBRC 2177</strain>
    </source>
</reference>
<dbReference type="Proteomes" id="UP000677812">
    <property type="component" value="Unassembled WGS sequence"/>
</dbReference>
<gene>
    <name evidence="2" type="ORF">KB213_06805</name>
</gene>
<proteinExistence type="predicted"/>
<name>A0ABS5E785_9PROT</name>
<evidence type="ECO:0000256" key="1">
    <source>
        <dbReference type="SAM" id="Phobius"/>
    </source>
</evidence>
<dbReference type="Pfam" id="PF11159">
    <property type="entry name" value="DUF2939"/>
    <property type="match status" value="1"/>
</dbReference>
<keyword evidence="3" id="KW-1185">Reference proteome</keyword>
<accession>A0ABS5E785</accession>
<keyword evidence="1" id="KW-1133">Transmembrane helix</keyword>
<dbReference type="RefSeq" id="WP_211681503.1">
    <property type="nucleotide sequence ID" value="NZ_JAGRQH010000003.1"/>
</dbReference>
<evidence type="ECO:0000313" key="3">
    <source>
        <dbReference type="Proteomes" id="UP000677812"/>
    </source>
</evidence>
<evidence type="ECO:0000313" key="2">
    <source>
        <dbReference type="EMBL" id="MBR0559762.1"/>
    </source>
</evidence>